<keyword evidence="5 10" id="KW-0067">ATP-binding</keyword>
<dbReference type="GO" id="GO:0048608">
    <property type="term" value="P:reproductive structure development"/>
    <property type="evidence" value="ECO:0007669"/>
    <property type="project" value="UniProtKB-ARBA"/>
</dbReference>
<dbReference type="InterPro" id="IPR023586">
    <property type="entry name" value="Ile-tRNA-ligase_type2"/>
</dbReference>
<evidence type="ECO:0000256" key="10">
    <source>
        <dbReference type="RuleBase" id="RU363035"/>
    </source>
</evidence>
<evidence type="ECO:0000256" key="9">
    <source>
        <dbReference type="ARBA" id="ARBA00048359"/>
    </source>
</evidence>
<dbReference type="GO" id="GO:0009791">
    <property type="term" value="P:post-embryonic development"/>
    <property type="evidence" value="ECO:0007669"/>
    <property type="project" value="UniProtKB-ARBA"/>
</dbReference>
<dbReference type="GO" id="GO:0002161">
    <property type="term" value="F:aminoacyl-tRNA deacylase activity"/>
    <property type="evidence" value="ECO:0007669"/>
    <property type="project" value="InterPro"/>
</dbReference>
<dbReference type="FunFam" id="1.10.730.10:FF:000025">
    <property type="entry name" value="Isoleucine--tRNA ligase cytoplasmic"/>
    <property type="match status" value="1"/>
</dbReference>
<dbReference type="FunFam" id="3.40.50.620:FF:000023">
    <property type="entry name" value="Isoleucyl-tRNA synthetase,cytoplasmic"/>
    <property type="match status" value="1"/>
</dbReference>
<keyword evidence="15" id="KW-1185">Reference proteome</keyword>
<comment type="caution">
    <text evidence="14">The sequence shown here is derived from an EMBL/GenBank/DDBJ whole genome shotgun (WGS) entry which is preliminary data.</text>
</comment>
<dbReference type="Proteomes" id="UP000657918">
    <property type="component" value="Unassembled WGS sequence"/>
</dbReference>
<dbReference type="GO" id="GO:0006428">
    <property type="term" value="P:isoleucyl-tRNA aminoacylation"/>
    <property type="evidence" value="ECO:0007669"/>
    <property type="project" value="InterPro"/>
</dbReference>
<accession>A0A835MEI3</accession>
<evidence type="ECO:0000256" key="4">
    <source>
        <dbReference type="ARBA" id="ARBA00022741"/>
    </source>
</evidence>
<gene>
    <name evidence="14" type="ORF">SADUNF_Sadunf17G0018300</name>
</gene>
<sequence>MEEVCEGKEFSFPAQEEKILSFWSEIKAFETQLERTKDLPEYIFYDGPPFATGLPHYGHILAGTIKDIVTRYHTMTGHHVTRRFGWDCHGLPVEAEIDKKLGIKRRDEVFKLGIDKYNEECRGIVTRYVGEWEKVVVRVGRWIDFKNDYKTMDIKFMESVWWVFSKLFEKGLVYKGFKVMPYSTGCKTVLSNFEVQQNYKDVPDPEIMVTFPIVDDPLNAAFVAWTTTPWTLPSNLALCVNRNFDYIKVRNKYTGKVYVVAECRLSALPVEKPKSTANGPAGDSKTSSSKTKSGKAEKLLDSYDLLEKVKGNELVNKKYEPLFNYFMEFSDTAFRVVADDYVTDDSGTGIVHCAPAFGEEDYRVCIENQILSKENLIVSVDDDGCFIEKITDFSGRYVKDADKDIIEAVKAKGRLVKSGSFMHSYPFCWRSDTPLIYRAVPSWFIRVEEIKEQLLENNKQTYWVPDYVKEKRFHNWLENARDWAVSRSRFWGTPLPVWTSDDGEELIVMDSVAKLEKLSGVKVFDLHRHNIDHITIPSSRGPEFGVLRRVEDVFDCWFESGSMPYAYIHYPFENVELFEKNFPGHFVAEGLDQTRGWFYTLMVLSTALFGKPAFRNLICNGLVLAEDGKKMSKSLKNYPSPMEVINDYGADALRLYLINSPVVRAETLRFKKEGVFSVVKDVFLPWYNAYRFLVQNAKRLEVEGLAPFTPVDATTLQNSSNVLDRWINSATQSLVHFVHQEMNAYRLYTVVPYLLKFLDNLTNIYVRFNRKRLKGRTGEEDCRTALSTLYNVLLISCKVMAPFTPFFSEGLYQNMRRVCTESEESIHYCSFPQVEGERNERIEQSVARMMTIIDLARNIRERHNKPLKSPLREMIVVHPDVDFLDDIAGKLKEYVLEELNVRSLIPCNDALKYASLRAEPEFSVLGKRLGKSMGVVAKEVKAMSQIDILEFEKAGEVTIASHCLKLSDIKFSDLHILISSQVVREFKCPDGLTDREVDAAGDGDVLVILDLRLDESLYEAGVAREVVNRIQKLRKKTGLEPTDAVEVYFESLDEDKSISQQVMNSQELYIRDAIGSPLLSSTLMPPHAVILGEESFHDISKLSFTIYLARPALVFKSDAILLLYGGNTKSVHGLETYLLSRDHSNLKSEFQLGDGKITVDAIEGFPARNVVLGEHVFLTVGDSVLRTKGL</sequence>
<dbReference type="PRINTS" id="PR00984">
    <property type="entry name" value="TRNASYNTHILE"/>
</dbReference>
<dbReference type="InterPro" id="IPR001412">
    <property type="entry name" value="aa-tRNA-synth_I_CS"/>
</dbReference>
<feature type="domain" description="Methionyl/Valyl/Leucyl/Isoleucyl-tRNA synthetase anticodon-binding" evidence="13">
    <location>
        <begin position="724"/>
        <end position="874"/>
    </location>
</feature>
<comment type="similarity">
    <text evidence="1 10">Belongs to the class-I aminoacyl-tRNA synthetase family.</text>
</comment>
<dbReference type="InterPro" id="IPR009080">
    <property type="entry name" value="tRNAsynth_Ia_anticodon-bd"/>
</dbReference>
<evidence type="ECO:0000256" key="2">
    <source>
        <dbReference type="ARBA" id="ARBA00013165"/>
    </source>
</evidence>
<dbReference type="InterPro" id="IPR014729">
    <property type="entry name" value="Rossmann-like_a/b/a_fold"/>
</dbReference>
<dbReference type="GO" id="GO:0005524">
    <property type="term" value="F:ATP binding"/>
    <property type="evidence" value="ECO:0007669"/>
    <property type="project" value="UniProtKB-KW"/>
</dbReference>
<evidence type="ECO:0000256" key="11">
    <source>
        <dbReference type="SAM" id="MobiDB-lite"/>
    </source>
</evidence>
<protein>
    <recommendedName>
        <fullName evidence="2">isoleucine--tRNA ligase</fullName>
        <ecNumber evidence="2">6.1.1.5</ecNumber>
    </recommendedName>
    <alternativeName>
        <fullName evidence="8">Isoleucyl-tRNA synthetase</fullName>
    </alternativeName>
</protein>
<keyword evidence="3 10" id="KW-0436">Ligase</keyword>
<evidence type="ECO:0000256" key="3">
    <source>
        <dbReference type="ARBA" id="ARBA00022598"/>
    </source>
</evidence>
<dbReference type="Pfam" id="PF08264">
    <property type="entry name" value="Anticodon_1"/>
    <property type="match status" value="1"/>
</dbReference>
<dbReference type="HAMAP" id="MF_02003">
    <property type="entry name" value="Ile_tRNA_synth_type2"/>
    <property type="match status" value="1"/>
</dbReference>
<dbReference type="InterPro" id="IPR033709">
    <property type="entry name" value="Anticodon_Ile_ABEc"/>
</dbReference>
<dbReference type="PANTHER" id="PTHR42780">
    <property type="entry name" value="SOLEUCYL-TRNA SYNTHETASE"/>
    <property type="match status" value="1"/>
</dbReference>
<feature type="domain" description="Aminoacyl-tRNA synthetase class Ia" evidence="12">
    <location>
        <begin position="19"/>
        <end position="668"/>
    </location>
</feature>
<dbReference type="CDD" id="cd00818">
    <property type="entry name" value="IleRS_core"/>
    <property type="match status" value="1"/>
</dbReference>
<dbReference type="EC" id="6.1.1.5" evidence="2"/>
<feature type="region of interest" description="Disordered" evidence="11">
    <location>
        <begin position="274"/>
        <end position="293"/>
    </location>
</feature>
<keyword evidence="6 10" id="KW-0648">Protein biosynthesis</keyword>
<evidence type="ECO:0000313" key="14">
    <source>
        <dbReference type="EMBL" id="KAF9663245.1"/>
    </source>
</evidence>
<dbReference type="Pfam" id="PF00133">
    <property type="entry name" value="tRNA-synt_1"/>
    <property type="match status" value="1"/>
</dbReference>
<comment type="catalytic activity">
    <reaction evidence="9">
        <text>tRNA(Ile) + L-isoleucine + ATP = L-isoleucyl-tRNA(Ile) + AMP + diphosphate</text>
        <dbReference type="Rhea" id="RHEA:11060"/>
        <dbReference type="Rhea" id="RHEA-COMP:9666"/>
        <dbReference type="Rhea" id="RHEA-COMP:9695"/>
        <dbReference type="ChEBI" id="CHEBI:30616"/>
        <dbReference type="ChEBI" id="CHEBI:33019"/>
        <dbReference type="ChEBI" id="CHEBI:58045"/>
        <dbReference type="ChEBI" id="CHEBI:78442"/>
        <dbReference type="ChEBI" id="CHEBI:78528"/>
        <dbReference type="ChEBI" id="CHEBI:456215"/>
        <dbReference type="EC" id="6.1.1.5"/>
    </reaction>
</comment>
<dbReference type="PANTHER" id="PTHR42780:SF1">
    <property type="entry name" value="ISOLEUCINE--TRNA LIGASE, CYTOPLASMIC"/>
    <property type="match status" value="1"/>
</dbReference>
<evidence type="ECO:0000313" key="15">
    <source>
        <dbReference type="Proteomes" id="UP000657918"/>
    </source>
</evidence>
<evidence type="ECO:0000259" key="12">
    <source>
        <dbReference type="Pfam" id="PF00133"/>
    </source>
</evidence>
<dbReference type="Pfam" id="PF19302">
    <property type="entry name" value="DUF5915"/>
    <property type="match status" value="1"/>
</dbReference>
<dbReference type="InterPro" id="IPR009008">
    <property type="entry name" value="Val/Leu/Ile-tRNA-synth_edit"/>
</dbReference>
<reference evidence="14 15" key="1">
    <citation type="submission" date="2020-10" db="EMBL/GenBank/DDBJ databases">
        <title>Plant Genome Project.</title>
        <authorList>
            <person name="Zhang R.-G."/>
        </authorList>
    </citation>
    <scope>NUCLEOTIDE SEQUENCE [LARGE SCALE GENOMIC DNA]</scope>
    <source>
        <strain evidence="14">FAFU-HL-1</strain>
        <tissue evidence="14">Leaf</tissue>
    </source>
</reference>
<evidence type="ECO:0000256" key="8">
    <source>
        <dbReference type="ARBA" id="ARBA00032665"/>
    </source>
</evidence>
<dbReference type="NCBIfam" id="TIGR00392">
    <property type="entry name" value="ileS"/>
    <property type="match status" value="1"/>
</dbReference>
<dbReference type="GO" id="GO:0004822">
    <property type="term" value="F:isoleucine-tRNA ligase activity"/>
    <property type="evidence" value="ECO:0007669"/>
    <property type="project" value="UniProtKB-EC"/>
</dbReference>
<dbReference type="AlphaFoldDB" id="A0A835MEI3"/>
<evidence type="ECO:0000256" key="6">
    <source>
        <dbReference type="ARBA" id="ARBA00022917"/>
    </source>
</evidence>
<evidence type="ECO:0000259" key="13">
    <source>
        <dbReference type="Pfam" id="PF08264"/>
    </source>
</evidence>
<evidence type="ECO:0000256" key="7">
    <source>
        <dbReference type="ARBA" id="ARBA00023146"/>
    </source>
</evidence>
<dbReference type="SUPFAM" id="SSF52374">
    <property type="entry name" value="Nucleotidylyl transferase"/>
    <property type="match status" value="1"/>
</dbReference>
<dbReference type="Gene3D" id="1.10.730.10">
    <property type="entry name" value="Isoleucyl-tRNA Synthetase, Domain 1"/>
    <property type="match status" value="1"/>
</dbReference>
<dbReference type="InterPro" id="IPR013155">
    <property type="entry name" value="M/V/L/I-tRNA-synth_anticd-bd"/>
</dbReference>
<evidence type="ECO:0000256" key="5">
    <source>
        <dbReference type="ARBA" id="ARBA00022840"/>
    </source>
</evidence>
<dbReference type="PROSITE" id="PS00178">
    <property type="entry name" value="AA_TRNA_LIGASE_I"/>
    <property type="match status" value="1"/>
</dbReference>
<keyword evidence="7 10" id="KW-0030">Aminoacyl-tRNA synthetase</keyword>
<dbReference type="FunFam" id="3.40.50.620:FF:000105">
    <property type="entry name" value="Isoleucine--tRNA ligase cytoplasmic"/>
    <property type="match status" value="1"/>
</dbReference>
<dbReference type="InterPro" id="IPR002300">
    <property type="entry name" value="aa-tRNA-synth_Ia"/>
</dbReference>
<dbReference type="OrthoDB" id="1706657at2759"/>
<dbReference type="CDD" id="cd07961">
    <property type="entry name" value="Anticodon_Ia_Ile_ABEc"/>
    <property type="match status" value="1"/>
</dbReference>
<dbReference type="InterPro" id="IPR002301">
    <property type="entry name" value="Ile-tRNA-ligase"/>
</dbReference>
<organism evidence="14 15">
    <name type="scientific">Salix dunnii</name>
    <dbReference type="NCBI Taxonomy" id="1413687"/>
    <lineage>
        <taxon>Eukaryota</taxon>
        <taxon>Viridiplantae</taxon>
        <taxon>Streptophyta</taxon>
        <taxon>Embryophyta</taxon>
        <taxon>Tracheophyta</taxon>
        <taxon>Spermatophyta</taxon>
        <taxon>Magnoliopsida</taxon>
        <taxon>eudicotyledons</taxon>
        <taxon>Gunneridae</taxon>
        <taxon>Pentapetalae</taxon>
        <taxon>rosids</taxon>
        <taxon>fabids</taxon>
        <taxon>Malpighiales</taxon>
        <taxon>Salicaceae</taxon>
        <taxon>Saliceae</taxon>
        <taxon>Salix</taxon>
    </lineage>
</organism>
<evidence type="ECO:0000256" key="1">
    <source>
        <dbReference type="ARBA" id="ARBA00005594"/>
    </source>
</evidence>
<dbReference type="Gene3D" id="3.40.50.620">
    <property type="entry name" value="HUPs"/>
    <property type="match status" value="2"/>
</dbReference>
<name>A0A835MEI3_9ROSI</name>
<dbReference type="EMBL" id="JADGMS010000017">
    <property type="protein sequence ID" value="KAF9663245.1"/>
    <property type="molecule type" value="Genomic_DNA"/>
</dbReference>
<dbReference type="SUPFAM" id="SSF47323">
    <property type="entry name" value="Anticodon-binding domain of a subclass of class I aminoacyl-tRNA synthetases"/>
    <property type="match status" value="1"/>
</dbReference>
<dbReference type="GO" id="GO:0000049">
    <property type="term" value="F:tRNA binding"/>
    <property type="evidence" value="ECO:0007669"/>
    <property type="project" value="InterPro"/>
</dbReference>
<proteinExistence type="inferred from homology"/>
<dbReference type="SUPFAM" id="SSF50677">
    <property type="entry name" value="ValRS/IleRS/LeuRS editing domain"/>
    <property type="match status" value="1"/>
</dbReference>
<keyword evidence="4 10" id="KW-0547">Nucleotide-binding</keyword>